<evidence type="ECO:0000313" key="2">
    <source>
        <dbReference type="Proteomes" id="UP000199450"/>
    </source>
</evidence>
<gene>
    <name evidence="1" type="ORF">SAMN05421856_10860</name>
</gene>
<proteinExistence type="predicted"/>
<evidence type="ECO:0008006" key="3">
    <source>
        <dbReference type="Google" id="ProtNLM"/>
    </source>
</evidence>
<accession>A0A1H8C3Z1</accession>
<dbReference type="EMBL" id="FOBV01000008">
    <property type="protein sequence ID" value="SEM89766.1"/>
    <property type="molecule type" value="Genomic_DNA"/>
</dbReference>
<dbReference type="OrthoDB" id="1220906at2"/>
<evidence type="ECO:0000313" key="1">
    <source>
        <dbReference type="EMBL" id="SEM89766.1"/>
    </source>
</evidence>
<name>A0A1H8C3Z1_9FLAO</name>
<dbReference type="AlphaFoldDB" id="A0A1H8C3Z1"/>
<keyword evidence="2" id="KW-1185">Reference proteome</keyword>
<organism evidence="1 2">
    <name type="scientific">Chryseobacterium taichungense</name>
    <dbReference type="NCBI Taxonomy" id="295069"/>
    <lineage>
        <taxon>Bacteria</taxon>
        <taxon>Pseudomonadati</taxon>
        <taxon>Bacteroidota</taxon>
        <taxon>Flavobacteriia</taxon>
        <taxon>Flavobacteriales</taxon>
        <taxon>Weeksellaceae</taxon>
        <taxon>Chryseobacterium group</taxon>
        <taxon>Chryseobacterium</taxon>
    </lineage>
</organism>
<reference evidence="2" key="1">
    <citation type="submission" date="2016-10" db="EMBL/GenBank/DDBJ databases">
        <authorList>
            <person name="Varghese N."/>
            <person name="Submissions S."/>
        </authorList>
    </citation>
    <scope>NUCLEOTIDE SEQUENCE [LARGE SCALE GENOMIC DNA]</scope>
    <source>
        <strain evidence="2">DSM 17453</strain>
    </source>
</reference>
<protein>
    <recommendedName>
        <fullName evidence="3">CarboxypepD_reg-like domain-containing protein</fullName>
    </recommendedName>
</protein>
<dbReference type="Proteomes" id="UP000199450">
    <property type="component" value="Unassembled WGS sequence"/>
</dbReference>
<dbReference type="STRING" id="295069.SAMN05421856_10860"/>
<sequence length="381" mass="44434">MKQILIFSLFFSILTYSQKIQILDAETQKPVSGARIILADQLVYTNEDGYAPLEAAAKGFEVSAAGYKTFKANSYQDIISLKPAVIDIEEVKIVDVDLKEIFEDIQKNYHKRYYDQPSLYDVTYKAKSFSNNKLYFLVIADAKLWSKSNAYNFRDGFRKKYDDILQMQLNNVKYLKSNSKGVFNAKTNEFSHAEMGDYFFSFEIYRLLLTMNTKNTKFSGRLLSDDGEEQLISMRIKTENGINIEGEMHYNKADKVITYFEVLHQQTGLAPYKRKNTEGKEYEFQFGDVQLIYDFYKKDGKYLPALKKTVSDKFFIRYDGKEEERKSTTETIYHTFSKSDKKGLEPRIDFTKSIWENIPVKEDKESGILLSREEQAFLNEN</sequence>
<dbReference type="RefSeq" id="WP_090001038.1">
    <property type="nucleotide sequence ID" value="NZ_FOBV01000008.1"/>
</dbReference>